<comment type="similarity">
    <text evidence="1 8">Belongs to the CcmH/CycL/Ccl2/NrfF family.</text>
</comment>
<dbReference type="EMBL" id="DRMN01000164">
    <property type="protein sequence ID" value="HFB54763.1"/>
    <property type="molecule type" value="Genomic_DNA"/>
</dbReference>
<organism evidence="10">
    <name type="scientific">Hellea balneolensis</name>
    <dbReference type="NCBI Taxonomy" id="287478"/>
    <lineage>
        <taxon>Bacteria</taxon>
        <taxon>Pseudomonadati</taxon>
        <taxon>Pseudomonadota</taxon>
        <taxon>Alphaproteobacteria</taxon>
        <taxon>Maricaulales</taxon>
        <taxon>Robiginitomaculaceae</taxon>
        <taxon>Hellea</taxon>
    </lineage>
</organism>
<evidence type="ECO:0000256" key="7">
    <source>
        <dbReference type="ARBA" id="ARBA00060491"/>
    </source>
</evidence>
<comment type="subcellular location">
    <subcellularLocation>
        <location evidence="7">Membrane</location>
        <topology evidence="7">Single-pass membrane protein</topology>
        <orientation evidence="7">Periplasmic side</orientation>
    </subcellularLocation>
</comment>
<evidence type="ECO:0000256" key="2">
    <source>
        <dbReference type="ARBA" id="ARBA00022617"/>
    </source>
</evidence>
<dbReference type="InterPro" id="IPR051263">
    <property type="entry name" value="C-type_cytochrome_biogenesis"/>
</dbReference>
<keyword evidence="8" id="KW-0472">Membrane</keyword>
<comment type="caution">
    <text evidence="10">The sequence shown here is derived from an EMBL/GenBank/DDBJ whole genome shotgun (WGS) entry which is preliminary data.</text>
</comment>
<dbReference type="GO" id="GO:0005886">
    <property type="term" value="C:plasma membrane"/>
    <property type="evidence" value="ECO:0007669"/>
    <property type="project" value="TreeGrafter"/>
</dbReference>
<dbReference type="InterPro" id="IPR038297">
    <property type="entry name" value="CcmH/CycL/NrfF/Ccl2_sf"/>
</dbReference>
<feature type="chain" id="PRO_5028521181" description="Cytochrome c-type biogenesis protein" evidence="8">
    <location>
        <begin position="20"/>
        <end position="148"/>
    </location>
</feature>
<keyword evidence="8" id="KW-1133">Transmembrane helix</keyword>
<dbReference type="CDD" id="cd16378">
    <property type="entry name" value="CcmH_N"/>
    <property type="match status" value="1"/>
</dbReference>
<keyword evidence="8" id="KW-0812">Transmembrane</keyword>
<keyword evidence="5 8" id="KW-0408">Iron</keyword>
<comment type="function">
    <text evidence="6">Required for the biogenesis of c-type cytochromes. Possible subunit of a heme lyase.</text>
</comment>
<sequence length="148" mass="16892">MKRLLAIILVLLLSVAAHGQTISKAEVDVRAKEIGQSLRCVVCQNQSIEESNAPLAADMRTMVRERVIAGDSDAQVVEFMRSRYGDFVLLKPPFQTNTYVLWIMPAFMLVLAFLWYGLRARNRKRVIEVTPLTDDEKTKLEQLMHDDI</sequence>
<protein>
    <recommendedName>
        <fullName evidence="8">Cytochrome c-type biogenesis protein</fullName>
    </recommendedName>
</protein>
<evidence type="ECO:0000256" key="3">
    <source>
        <dbReference type="ARBA" id="ARBA00022723"/>
    </source>
</evidence>
<feature type="transmembrane region" description="Helical" evidence="8">
    <location>
        <begin position="99"/>
        <end position="118"/>
    </location>
</feature>
<dbReference type="GO" id="GO:0017004">
    <property type="term" value="P:cytochrome complex assembly"/>
    <property type="evidence" value="ECO:0007669"/>
    <property type="project" value="UniProtKB-ARBA"/>
</dbReference>
<evidence type="ECO:0000256" key="8">
    <source>
        <dbReference type="RuleBase" id="RU364112"/>
    </source>
</evidence>
<dbReference type="Gene3D" id="1.10.8.640">
    <property type="entry name" value="Cytochrome C biogenesis protein"/>
    <property type="match status" value="1"/>
</dbReference>
<reference evidence="10" key="1">
    <citation type="journal article" date="2020" name="mSystems">
        <title>Genome- and Community-Level Interaction Insights into Carbon Utilization and Element Cycling Functions of Hydrothermarchaeota in Hydrothermal Sediment.</title>
        <authorList>
            <person name="Zhou Z."/>
            <person name="Liu Y."/>
            <person name="Xu W."/>
            <person name="Pan J."/>
            <person name="Luo Z.H."/>
            <person name="Li M."/>
        </authorList>
    </citation>
    <scope>NUCLEOTIDE SEQUENCE [LARGE SCALE GENOMIC DNA]</scope>
    <source>
        <strain evidence="10">HyVt-489</strain>
    </source>
</reference>
<dbReference type="InterPro" id="IPR005616">
    <property type="entry name" value="CcmH/CycL/Ccl2/NrfF_N"/>
</dbReference>
<proteinExistence type="inferred from homology"/>
<gene>
    <name evidence="10" type="ORF">ENJ46_02475</name>
</gene>
<dbReference type="GO" id="GO:0046872">
    <property type="term" value="F:metal ion binding"/>
    <property type="evidence" value="ECO:0007669"/>
    <property type="project" value="UniProtKB-KW"/>
</dbReference>
<keyword evidence="3 8" id="KW-0479">Metal-binding</keyword>
<keyword evidence="2 8" id="KW-0349">Heme</keyword>
<dbReference type="AlphaFoldDB" id="A0A7C3C4X3"/>
<evidence type="ECO:0000256" key="4">
    <source>
        <dbReference type="ARBA" id="ARBA00022729"/>
    </source>
</evidence>
<keyword evidence="4 8" id="KW-0732">Signal</keyword>
<dbReference type="FunFam" id="1.10.8.640:FF:000001">
    <property type="entry name" value="Cytochrome c-type biogenesis protein"/>
    <property type="match status" value="1"/>
</dbReference>
<dbReference type="Proteomes" id="UP000886042">
    <property type="component" value="Unassembled WGS sequence"/>
</dbReference>
<evidence type="ECO:0000256" key="1">
    <source>
        <dbReference type="ARBA" id="ARBA00010342"/>
    </source>
</evidence>
<evidence type="ECO:0000256" key="6">
    <source>
        <dbReference type="ARBA" id="ARBA00037230"/>
    </source>
</evidence>
<name>A0A7C3C4X3_9PROT</name>
<dbReference type="PANTHER" id="PTHR47870">
    <property type="entry name" value="CYTOCHROME C-TYPE BIOGENESIS PROTEIN CCMH"/>
    <property type="match status" value="1"/>
</dbReference>
<dbReference type="PANTHER" id="PTHR47870:SF4">
    <property type="entry name" value="CYTOCHROME C-TYPE BIOGENESIS PROTEIN CYCH"/>
    <property type="match status" value="1"/>
</dbReference>
<dbReference type="Pfam" id="PF03918">
    <property type="entry name" value="CcmH"/>
    <property type="match status" value="1"/>
</dbReference>
<accession>A0A7C3C4X3</accession>
<evidence type="ECO:0000313" key="10">
    <source>
        <dbReference type="EMBL" id="HFB54763.1"/>
    </source>
</evidence>
<feature type="signal peptide" evidence="8">
    <location>
        <begin position="1"/>
        <end position="19"/>
    </location>
</feature>
<feature type="domain" description="CcmH/CycL/Ccl2/NrfF N-terminal" evidence="9">
    <location>
        <begin position="8"/>
        <end position="144"/>
    </location>
</feature>
<evidence type="ECO:0000259" key="9">
    <source>
        <dbReference type="Pfam" id="PF03918"/>
    </source>
</evidence>
<evidence type="ECO:0000256" key="5">
    <source>
        <dbReference type="ARBA" id="ARBA00023004"/>
    </source>
</evidence>